<organism evidence="2 3">
    <name type="scientific">Perkinsus olseni</name>
    <name type="common">Perkinsus atlanticus</name>
    <dbReference type="NCBI Taxonomy" id="32597"/>
    <lineage>
        <taxon>Eukaryota</taxon>
        <taxon>Sar</taxon>
        <taxon>Alveolata</taxon>
        <taxon>Perkinsozoa</taxon>
        <taxon>Perkinsea</taxon>
        <taxon>Perkinsida</taxon>
        <taxon>Perkinsidae</taxon>
        <taxon>Perkinsus</taxon>
    </lineage>
</organism>
<reference evidence="2 3" key="1">
    <citation type="submission" date="2020-04" db="EMBL/GenBank/DDBJ databases">
        <title>Perkinsus olseni comparative genomics.</title>
        <authorList>
            <person name="Bogema D.R."/>
        </authorList>
    </citation>
    <scope>NUCLEOTIDE SEQUENCE [LARGE SCALE GENOMIC DNA]</scope>
    <source>
        <strain evidence="2">ATCC PRA-205</strain>
    </source>
</reference>
<evidence type="ECO:0000256" key="1">
    <source>
        <dbReference type="SAM" id="Coils"/>
    </source>
</evidence>
<accession>A0A7J6TMY3</accession>
<gene>
    <name evidence="2" type="ORF">FOZ62_005378</name>
</gene>
<feature type="coiled-coil region" evidence="1">
    <location>
        <begin position="83"/>
        <end position="110"/>
    </location>
</feature>
<dbReference type="EMBL" id="JABANM010006236">
    <property type="protein sequence ID" value="KAF4746261.1"/>
    <property type="molecule type" value="Genomic_DNA"/>
</dbReference>
<comment type="caution">
    <text evidence="2">The sequence shown here is derived from an EMBL/GenBank/DDBJ whole genome shotgun (WGS) entry which is preliminary data.</text>
</comment>
<protein>
    <submittedName>
        <fullName evidence="2">Uncharacterized protein</fullName>
    </submittedName>
</protein>
<sequence length="153" mass="17811">MSNWDRRPYLRYSQLHYAASRLWLIYMLYLTVPCDLVQTKHIQKVDTAEVYVSACEYRGYGRNSANLMTPADLDEGVTAASWMADHNGELQQCRKRYDSMRAERIRENRQRWEEDERMIRGEDYLDGMAGVPNSNLNHAPASRAPLGTLIHLN</sequence>
<dbReference type="AlphaFoldDB" id="A0A7J6TMY3"/>
<name>A0A7J6TMY3_PEROL</name>
<evidence type="ECO:0000313" key="3">
    <source>
        <dbReference type="Proteomes" id="UP000574390"/>
    </source>
</evidence>
<dbReference type="Proteomes" id="UP000574390">
    <property type="component" value="Unassembled WGS sequence"/>
</dbReference>
<keyword evidence="1" id="KW-0175">Coiled coil</keyword>
<proteinExistence type="predicted"/>
<evidence type="ECO:0000313" key="2">
    <source>
        <dbReference type="EMBL" id="KAF4746261.1"/>
    </source>
</evidence>